<gene>
    <name evidence="1" type="ORF">QP939_26270</name>
</gene>
<sequence>MDAVLIDLSMSVHVSAIAGVLHMNGCGCRPNSAPALGFSTTVIVKIDADNAGVRVRDLVQIAEGLWRLPEPDLQQCGEDRDDYARS</sequence>
<name>A0ABY8Y1I3_9PSEU</name>
<dbReference type="EMBL" id="CP127173">
    <property type="protein sequence ID" value="WIV61864.1"/>
    <property type="molecule type" value="Genomic_DNA"/>
</dbReference>
<evidence type="ECO:0000313" key="1">
    <source>
        <dbReference type="EMBL" id="WIV61864.1"/>
    </source>
</evidence>
<organism evidence="1 2">
    <name type="scientific">Amycolatopsis nalaikhensis</name>
    <dbReference type="NCBI Taxonomy" id="715472"/>
    <lineage>
        <taxon>Bacteria</taxon>
        <taxon>Bacillati</taxon>
        <taxon>Actinomycetota</taxon>
        <taxon>Actinomycetes</taxon>
        <taxon>Pseudonocardiales</taxon>
        <taxon>Pseudonocardiaceae</taxon>
        <taxon>Amycolatopsis</taxon>
    </lineage>
</organism>
<evidence type="ECO:0000313" key="2">
    <source>
        <dbReference type="Proteomes" id="UP001227101"/>
    </source>
</evidence>
<keyword evidence="2" id="KW-1185">Reference proteome</keyword>
<proteinExistence type="predicted"/>
<reference evidence="1 2" key="1">
    <citation type="submission" date="2023-06" db="EMBL/GenBank/DDBJ databases">
        <authorList>
            <person name="Oyuntsetseg B."/>
            <person name="Kim S.B."/>
        </authorList>
    </citation>
    <scope>NUCLEOTIDE SEQUENCE [LARGE SCALE GENOMIC DNA]</scope>
    <source>
        <strain evidence="1 2">2-2</strain>
    </source>
</reference>
<dbReference type="Proteomes" id="UP001227101">
    <property type="component" value="Chromosome"/>
</dbReference>
<dbReference type="RefSeq" id="WP_285459556.1">
    <property type="nucleotide sequence ID" value="NZ_CP127173.1"/>
</dbReference>
<accession>A0ABY8Y1I3</accession>
<protein>
    <submittedName>
        <fullName evidence="1">Uncharacterized protein</fullName>
    </submittedName>
</protein>